<evidence type="ECO:0000256" key="1">
    <source>
        <dbReference type="SAM" id="MobiDB-lite"/>
    </source>
</evidence>
<feature type="region of interest" description="Disordered" evidence="1">
    <location>
        <begin position="409"/>
        <end position="445"/>
    </location>
</feature>
<dbReference type="AlphaFoldDB" id="A0A1Q3E1S9"/>
<dbReference type="Proteomes" id="UP000188533">
    <property type="component" value="Unassembled WGS sequence"/>
</dbReference>
<dbReference type="EMBL" id="BDGU01000051">
    <property type="protein sequence ID" value="GAW01116.1"/>
    <property type="molecule type" value="Genomic_DNA"/>
</dbReference>
<evidence type="ECO:0000313" key="2">
    <source>
        <dbReference type="EMBL" id="GAW01116.1"/>
    </source>
</evidence>
<dbReference type="PANTHER" id="PTHR33266:SF1">
    <property type="entry name" value="F-BOX DOMAIN-CONTAINING PROTEIN"/>
    <property type="match status" value="1"/>
</dbReference>
<accession>A0A1Q3E1S9</accession>
<feature type="compositionally biased region" description="Acidic residues" evidence="1">
    <location>
        <begin position="418"/>
        <end position="445"/>
    </location>
</feature>
<feature type="region of interest" description="Disordered" evidence="1">
    <location>
        <begin position="280"/>
        <end position="299"/>
    </location>
</feature>
<protein>
    <submittedName>
        <fullName evidence="2">Uncharacterized protein</fullName>
    </submittedName>
</protein>
<evidence type="ECO:0000313" key="3">
    <source>
        <dbReference type="Proteomes" id="UP000188533"/>
    </source>
</evidence>
<comment type="caution">
    <text evidence="2">The sequence shown here is derived from an EMBL/GenBank/DDBJ whole genome shotgun (WGS) entry which is preliminary data.</text>
</comment>
<dbReference type="PANTHER" id="PTHR33266">
    <property type="entry name" value="CHROMOSOME 15, WHOLE GENOME SHOTGUN SEQUENCE"/>
    <property type="match status" value="1"/>
</dbReference>
<sequence>MIRHHMRTVYTISKNRQIIRSGYPSEPILSSTALSVVRRIDYKYKCDTLAEILSKSDSFLAPDPGQRGEQVAMIILLRAYAATVEEMSSTLAAGQSESFHYGKAVPLLKFLKHLFKTEFHSIFVESRPDNHPEGEIFEQAFKDYTVRFNHFVRAENSSVMTAEAAFVMYLRCAAVMGSAHNKEFDIMIPAVYSKGNDPLNSKKVTAILVSLKRIPFSGKVITHPIDERVIPFFRPFGRKSAVKRLRISLTVPYISLAMNLAAPYTQTRNTQENYFIEKGKTRGKGKGEQKKNGSKATERTMIRNHREYISLAEVRAGDSPIRQSSRSALREHPRYCIFAYGLSVYSNVDVDEYRSLLQVTDFFADHPREQTMKEVYAMKPFWTVGSSFGFVDMNESFLTAGIDDEYRVDGVHAQTDTSNDETDEDEMDEDEAGEDETGEDERDKD</sequence>
<organism evidence="2 3">
    <name type="scientific">Lentinula edodes</name>
    <name type="common">Shiitake mushroom</name>
    <name type="synonym">Lentinus edodes</name>
    <dbReference type="NCBI Taxonomy" id="5353"/>
    <lineage>
        <taxon>Eukaryota</taxon>
        <taxon>Fungi</taxon>
        <taxon>Dikarya</taxon>
        <taxon>Basidiomycota</taxon>
        <taxon>Agaricomycotina</taxon>
        <taxon>Agaricomycetes</taxon>
        <taxon>Agaricomycetidae</taxon>
        <taxon>Agaricales</taxon>
        <taxon>Marasmiineae</taxon>
        <taxon>Omphalotaceae</taxon>
        <taxon>Lentinula</taxon>
    </lineage>
</organism>
<proteinExistence type="predicted"/>
<dbReference type="STRING" id="5353.A0A1Q3E1S9"/>
<name>A0A1Q3E1S9_LENED</name>
<gene>
    <name evidence="2" type="ORF">LENED_002694</name>
</gene>
<keyword evidence="3" id="KW-1185">Reference proteome</keyword>
<reference evidence="2 3" key="1">
    <citation type="submission" date="2016-08" db="EMBL/GenBank/DDBJ databases">
        <authorList>
            <consortium name="Lentinula edodes genome sequencing consortium"/>
            <person name="Sakamoto Y."/>
            <person name="Nakade K."/>
            <person name="Sato S."/>
            <person name="Yoshida Y."/>
            <person name="Miyazaki K."/>
            <person name="Natsume S."/>
            <person name="Konno N."/>
        </authorList>
    </citation>
    <scope>NUCLEOTIDE SEQUENCE [LARGE SCALE GENOMIC DNA]</scope>
    <source>
        <strain evidence="2 3">NBRC 111202</strain>
    </source>
</reference>
<reference evidence="2 3" key="2">
    <citation type="submission" date="2017-02" db="EMBL/GenBank/DDBJ databases">
        <title>A genome survey and senescence transcriptome analysis in Lentinula edodes.</title>
        <authorList>
            <person name="Sakamoto Y."/>
            <person name="Nakade K."/>
            <person name="Sato S."/>
            <person name="Yoshida Y."/>
            <person name="Miyazaki K."/>
            <person name="Natsume S."/>
            <person name="Konno N."/>
        </authorList>
    </citation>
    <scope>NUCLEOTIDE SEQUENCE [LARGE SCALE GENOMIC DNA]</scope>
    <source>
        <strain evidence="2 3">NBRC 111202</strain>
    </source>
</reference>